<feature type="non-terminal residue" evidence="1">
    <location>
        <position position="1"/>
    </location>
</feature>
<reference evidence="2" key="1">
    <citation type="journal article" date="2018" name="Nat. Microbiol.">
        <title>Leveraging single-cell genomics to expand the fungal tree of life.</title>
        <authorList>
            <person name="Ahrendt S.R."/>
            <person name="Quandt C.A."/>
            <person name="Ciobanu D."/>
            <person name="Clum A."/>
            <person name="Salamov A."/>
            <person name="Andreopoulos B."/>
            <person name="Cheng J.F."/>
            <person name="Woyke T."/>
            <person name="Pelin A."/>
            <person name="Henrissat B."/>
            <person name="Reynolds N.K."/>
            <person name="Benny G.L."/>
            <person name="Smith M.E."/>
            <person name="James T.Y."/>
            <person name="Grigoriev I.V."/>
        </authorList>
    </citation>
    <scope>NUCLEOTIDE SEQUENCE [LARGE SCALE GENOMIC DNA]</scope>
    <source>
        <strain evidence="2">CSF55</strain>
    </source>
</reference>
<proteinExistence type="predicted"/>
<sequence>FYGECVLLREDKDIRGICVYSSFGNLLVLECIDSEALEEMARKHNFEIAKSKVSLRPNPYLLNAYHLKHKGALSYNALLKMSSRSGPSGIARDTLWTFLLNDQIEPPNAKYFLLQRMCAFELKQYLQSVKDWFQVTRLNQLQRTLLFTLICQLLIYQNRVLQSL</sequence>
<name>A0A4P9YIU5_ROZAC</name>
<dbReference type="EMBL" id="ML005248">
    <property type="protein sequence ID" value="RKP19314.1"/>
    <property type="molecule type" value="Genomic_DNA"/>
</dbReference>
<evidence type="ECO:0000313" key="1">
    <source>
        <dbReference type="EMBL" id="RKP19314.1"/>
    </source>
</evidence>
<protein>
    <submittedName>
        <fullName evidence="1">Uncharacterized protein</fullName>
    </submittedName>
</protein>
<organism evidence="1 2">
    <name type="scientific">Rozella allomycis (strain CSF55)</name>
    <dbReference type="NCBI Taxonomy" id="988480"/>
    <lineage>
        <taxon>Eukaryota</taxon>
        <taxon>Fungi</taxon>
        <taxon>Fungi incertae sedis</taxon>
        <taxon>Cryptomycota</taxon>
        <taxon>Cryptomycota incertae sedis</taxon>
        <taxon>Rozella</taxon>
    </lineage>
</organism>
<accession>A0A4P9YIU5</accession>
<dbReference type="AlphaFoldDB" id="A0A4P9YIU5"/>
<gene>
    <name evidence="1" type="ORF">ROZALSC1DRAFT_22398</name>
</gene>
<evidence type="ECO:0000313" key="2">
    <source>
        <dbReference type="Proteomes" id="UP000281549"/>
    </source>
</evidence>
<dbReference type="Proteomes" id="UP000281549">
    <property type="component" value="Unassembled WGS sequence"/>
</dbReference>